<accession>A0A1T0CHZ6</accession>
<evidence type="ECO:0000313" key="4">
    <source>
        <dbReference type="EMBL" id="OOS21954.1"/>
    </source>
</evidence>
<dbReference type="SUPFAM" id="SSF53474">
    <property type="entry name" value="alpha/beta-Hydrolases"/>
    <property type="match status" value="1"/>
</dbReference>
<dbReference type="GO" id="GO:0016787">
    <property type="term" value="F:hydrolase activity"/>
    <property type="evidence" value="ECO:0007669"/>
    <property type="project" value="UniProtKB-KW"/>
</dbReference>
<evidence type="ECO:0000256" key="2">
    <source>
        <dbReference type="ARBA" id="ARBA00022801"/>
    </source>
</evidence>
<comment type="caution">
    <text evidence="4">The sequence shown here is derived from an EMBL/GenBank/DDBJ whole genome shotgun (WGS) entry which is preliminary data.</text>
</comment>
<name>A0A1T0CHZ6_9GAMM</name>
<gene>
    <name evidence="4" type="ORF">B0682_02250</name>
</gene>
<dbReference type="InterPro" id="IPR050565">
    <property type="entry name" value="LYPA1-2/EST-like"/>
</dbReference>
<dbReference type="InterPro" id="IPR029058">
    <property type="entry name" value="AB_hydrolase_fold"/>
</dbReference>
<protein>
    <submittedName>
        <fullName evidence="4">Carboxylesterase</fullName>
    </submittedName>
</protein>
<dbReference type="Pfam" id="PF02230">
    <property type="entry name" value="Abhydrolase_2"/>
    <property type="match status" value="1"/>
</dbReference>
<keyword evidence="5" id="KW-1185">Reference proteome</keyword>
<dbReference type="Proteomes" id="UP000191094">
    <property type="component" value="Unassembled WGS sequence"/>
</dbReference>
<reference evidence="4 5" key="1">
    <citation type="submission" date="2017-02" db="EMBL/GenBank/DDBJ databases">
        <title>Draft genome sequence of Moraxella lincolnii CCUG 9405T type strain.</title>
        <authorList>
            <person name="Salva-Serra F."/>
            <person name="Engstrom-Jakobsson H."/>
            <person name="Thorell K."/>
            <person name="Jaen-Luchoro D."/>
            <person name="Gonzales-Siles L."/>
            <person name="Karlsson R."/>
            <person name="Yazdan S."/>
            <person name="Boulund F."/>
            <person name="Johnning A."/>
            <person name="Engstrand L."/>
            <person name="Kristiansson E."/>
            <person name="Moore E."/>
        </authorList>
    </citation>
    <scope>NUCLEOTIDE SEQUENCE [LARGE SCALE GENOMIC DNA]</scope>
    <source>
        <strain evidence="4 5">CCUG 9405</strain>
    </source>
</reference>
<dbReference type="Gene3D" id="3.40.50.1820">
    <property type="entry name" value="alpha/beta hydrolase"/>
    <property type="match status" value="1"/>
</dbReference>
<evidence type="ECO:0000313" key="5">
    <source>
        <dbReference type="Proteomes" id="UP000191094"/>
    </source>
</evidence>
<sequence length="226" mass="24986">MTSSARPLQTLIVEHNPNNQAMDSAVIWLHGLGASYHDFEPIVPQLGLNQHLAVRFIFPQAPNRPVTINGGMSMPAWYDIIEMSLDRKVDVAQIQISAEQITQLIQEQITQGIDSNRIILAGFSQGGAVVYHAGLSYPKPLAGLLCLSTYLATPHQITYHPANQNTPIKIDHGTHDPVVPAILAQQAYKLLQSQGYDVKFSTFSMAHQVCMPQIHQIGEWFNDLLG</sequence>
<dbReference type="STRING" id="90241.B0682_02250"/>
<comment type="similarity">
    <text evidence="1">Belongs to the AB hydrolase superfamily. AB hydrolase 2 family.</text>
</comment>
<dbReference type="OrthoDB" id="9801763at2"/>
<keyword evidence="2" id="KW-0378">Hydrolase</keyword>
<dbReference type="PANTHER" id="PTHR10655:SF17">
    <property type="entry name" value="LYSOPHOSPHOLIPASE-LIKE PROTEIN 1"/>
    <property type="match status" value="1"/>
</dbReference>
<dbReference type="PANTHER" id="PTHR10655">
    <property type="entry name" value="LYSOPHOSPHOLIPASE-RELATED"/>
    <property type="match status" value="1"/>
</dbReference>
<dbReference type="AlphaFoldDB" id="A0A1T0CHZ6"/>
<proteinExistence type="inferred from homology"/>
<evidence type="ECO:0000256" key="1">
    <source>
        <dbReference type="ARBA" id="ARBA00006499"/>
    </source>
</evidence>
<organism evidence="4 5">
    <name type="scientific">Lwoffella lincolnii</name>
    <dbReference type="NCBI Taxonomy" id="90241"/>
    <lineage>
        <taxon>Bacteria</taxon>
        <taxon>Pseudomonadati</taxon>
        <taxon>Pseudomonadota</taxon>
        <taxon>Gammaproteobacteria</taxon>
        <taxon>Moraxellales</taxon>
        <taxon>Moraxellaceae</taxon>
        <taxon>Lwoffella</taxon>
    </lineage>
</organism>
<dbReference type="InterPro" id="IPR003140">
    <property type="entry name" value="PLipase/COase/thioEstase"/>
</dbReference>
<dbReference type="EMBL" id="MUYT01000004">
    <property type="protein sequence ID" value="OOS21954.1"/>
    <property type="molecule type" value="Genomic_DNA"/>
</dbReference>
<evidence type="ECO:0000259" key="3">
    <source>
        <dbReference type="Pfam" id="PF02230"/>
    </source>
</evidence>
<feature type="domain" description="Phospholipase/carboxylesterase/thioesterase" evidence="3">
    <location>
        <begin position="19"/>
        <end position="220"/>
    </location>
</feature>